<evidence type="ECO:0000313" key="2">
    <source>
        <dbReference type="EMBL" id="MES1927729.1"/>
    </source>
</evidence>
<dbReference type="Pfam" id="PF00535">
    <property type="entry name" value="Glycos_transf_2"/>
    <property type="match status" value="1"/>
</dbReference>
<name>A0ABV2AX72_9GAMM</name>
<dbReference type="RefSeq" id="WP_353108386.1">
    <property type="nucleotide sequence ID" value="NZ_APND01000001.1"/>
</dbReference>
<feature type="domain" description="Glycosyltransferase 2-like" evidence="1">
    <location>
        <begin position="11"/>
        <end position="166"/>
    </location>
</feature>
<evidence type="ECO:0000313" key="3">
    <source>
        <dbReference type="Proteomes" id="UP001460888"/>
    </source>
</evidence>
<gene>
    <name evidence="2" type="ORF">SADO_00695</name>
</gene>
<dbReference type="GO" id="GO:0016740">
    <property type="term" value="F:transferase activity"/>
    <property type="evidence" value="ECO:0007669"/>
    <property type="project" value="UniProtKB-KW"/>
</dbReference>
<keyword evidence="3" id="KW-1185">Reference proteome</keyword>
<sequence length="273" mass="30267">MTDNASHAIGVIVTTYNAEKFIERSLKSVLSQLGGEDRLVVVDDGSADGTVEECRRVMSAVRNATLIEMPRVGRAAALNIAIANCDTEIVAIQDADDYSLPGRLGRIRELCATTSADVFAFAYYARDEASSTEWLRRPESSHRRLLEKMASGVPICHTAAAYRRDVWSVVGGYPVNTPMIVDLPFWIKAGQSGFAFVGDDTPVSVHHYHRASNFTAAFNRIARARVLLTHNLRAFRAFGRPSREFAMAWLRFGSIFVPRSVRDAARVMATNRR</sequence>
<protein>
    <submittedName>
        <fullName evidence="2">Glycosyl transferase family protein</fullName>
    </submittedName>
</protein>
<evidence type="ECO:0000259" key="1">
    <source>
        <dbReference type="Pfam" id="PF00535"/>
    </source>
</evidence>
<organism evidence="2 3">
    <name type="scientific">Salinisphaera dokdonensis CL-ES53</name>
    <dbReference type="NCBI Taxonomy" id="1304272"/>
    <lineage>
        <taxon>Bacteria</taxon>
        <taxon>Pseudomonadati</taxon>
        <taxon>Pseudomonadota</taxon>
        <taxon>Gammaproteobacteria</taxon>
        <taxon>Salinisphaerales</taxon>
        <taxon>Salinisphaeraceae</taxon>
        <taxon>Salinisphaera</taxon>
    </lineage>
</organism>
<dbReference type="SUPFAM" id="SSF53448">
    <property type="entry name" value="Nucleotide-diphospho-sugar transferases"/>
    <property type="match status" value="1"/>
</dbReference>
<dbReference type="EMBL" id="APND01000001">
    <property type="protein sequence ID" value="MES1927729.1"/>
    <property type="molecule type" value="Genomic_DNA"/>
</dbReference>
<dbReference type="PANTHER" id="PTHR43685:SF2">
    <property type="entry name" value="GLYCOSYLTRANSFERASE 2-LIKE DOMAIN-CONTAINING PROTEIN"/>
    <property type="match status" value="1"/>
</dbReference>
<accession>A0ABV2AX72</accession>
<dbReference type="Gene3D" id="3.90.550.10">
    <property type="entry name" value="Spore Coat Polysaccharide Biosynthesis Protein SpsA, Chain A"/>
    <property type="match status" value="1"/>
</dbReference>
<dbReference type="InterPro" id="IPR029044">
    <property type="entry name" value="Nucleotide-diphossugar_trans"/>
</dbReference>
<dbReference type="Proteomes" id="UP001460888">
    <property type="component" value="Unassembled WGS sequence"/>
</dbReference>
<proteinExistence type="predicted"/>
<keyword evidence="2" id="KW-0808">Transferase</keyword>
<dbReference type="InterPro" id="IPR050834">
    <property type="entry name" value="Glycosyltransf_2"/>
</dbReference>
<reference evidence="2 3" key="1">
    <citation type="submission" date="2013-03" db="EMBL/GenBank/DDBJ databases">
        <title>Salinisphaera dokdonensis CL-ES53 Genome Sequencing.</title>
        <authorList>
            <person name="Li C."/>
            <person name="Lai Q."/>
            <person name="Shao Z."/>
        </authorList>
    </citation>
    <scope>NUCLEOTIDE SEQUENCE [LARGE SCALE GENOMIC DNA]</scope>
    <source>
        <strain evidence="2 3">CL-ES53</strain>
    </source>
</reference>
<dbReference type="InterPro" id="IPR001173">
    <property type="entry name" value="Glyco_trans_2-like"/>
</dbReference>
<comment type="caution">
    <text evidence="2">The sequence shown here is derived from an EMBL/GenBank/DDBJ whole genome shotgun (WGS) entry which is preliminary data.</text>
</comment>
<dbReference type="PANTHER" id="PTHR43685">
    <property type="entry name" value="GLYCOSYLTRANSFERASE"/>
    <property type="match status" value="1"/>
</dbReference>